<feature type="region of interest" description="Disordered" evidence="1">
    <location>
        <begin position="434"/>
        <end position="460"/>
    </location>
</feature>
<dbReference type="Gene3D" id="2.120.10.80">
    <property type="entry name" value="Kelch-type beta propeller"/>
    <property type="match status" value="2"/>
</dbReference>
<reference evidence="3" key="1">
    <citation type="journal article" date="2020" name="Stud. Mycol.">
        <title>101 Dothideomycetes genomes: a test case for predicting lifestyles and emergence of pathogens.</title>
        <authorList>
            <person name="Haridas S."/>
            <person name="Albert R."/>
            <person name="Binder M."/>
            <person name="Bloem J."/>
            <person name="Labutti K."/>
            <person name="Salamov A."/>
            <person name="Andreopoulos B."/>
            <person name="Baker S."/>
            <person name="Barry K."/>
            <person name="Bills G."/>
            <person name="Bluhm B."/>
            <person name="Cannon C."/>
            <person name="Castanera R."/>
            <person name="Culley D."/>
            <person name="Daum C."/>
            <person name="Ezra D."/>
            <person name="Gonzalez J."/>
            <person name="Henrissat B."/>
            <person name="Kuo A."/>
            <person name="Liang C."/>
            <person name="Lipzen A."/>
            <person name="Lutzoni F."/>
            <person name="Magnuson J."/>
            <person name="Mondo S."/>
            <person name="Nolan M."/>
            <person name="Ohm R."/>
            <person name="Pangilinan J."/>
            <person name="Park H.-J."/>
            <person name="Ramirez L."/>
            <person name="Alfaro M."/>
            <person name="Sun H."/>
            <person name="Tritt A."/>
            <person name="Yoshinaga Y."/>
            <person name="Zwiers L.-H."/>
            <person name="Turgeon B."/>
            <person name="Goodwin S."/>
            <person name="Spatafora J."/>
            <person name="Crous P."/>
            <person name="Grigoriev I."/>
        </authorList>
    </citation>
    <scope>NUCLEOTIDE SEQUENCE</scope>
    <source>
        <strain evidence="3">CBS 627.86</strain>
    </source>
</reference>
<feature type="compositionally biased region" description="Polar residues" evidence="1">
    <location>
        <begin position="563"/>
        <end position="573"/>
    </location>
</feature>
<dbReference type="OrthoDB" id="4447at2759"/>
<dbReference type="InterPro" id="IPR015915">
    <property type="entry name" value="Kelch-typ_b-propeller"/>
</dbReference>
<sequence length="974" mass="109265">MAKDKKAKGDKKATKAAKAAKQEKKAGKKEKKLATKNKDVDSDEESVDLDDVLAQYAKEQEQYHAITEVTCDPPSARTSSTLLAHPANENELFHFGGEHFNGATARFFNDLMIYNVKKDEWKKVTSPNSPLPRSGHAWCRGGNTKDIYLFGGEFSSPKQGTFYHYNDFWRLEPTTREWTRVEGKSKAAGPPARSGHRMVGFKQYIVVFGGFQDTSATTKYLNDIWIYDCTTFAWHAPKLASARAIPDARSSFTFLPHEQGAVLYGGYSRVKAAAAVNKQQQQARGKKGGGGGAGASRMVLKPKVHEDTWFLRITPPASDAPLGTLPTVSWERRKRPANPPNPPRAGATMTFHKGRGIMFGGVHDVEDSEEAIDSEFFNQLFVWNIERNRYMPLTLRRPKANANKRAAQQGNLSRRERAKADEEELLANLKALEMKAGGGDATSDDIEAPPKPEEEEDDKMAEKPRIFEFPHPRFNAALAVQADTLYIYGGTFEKGDREFTFDELWSVNLNHLDGVAEIFKRDLEDWQGSEDEPDSDEEDDDGEEEEDDDEDDDDKSEVAFVSTAPTGIPSTPKTVPEEDVGTTEEISALTDTLPHPRPFESLRDFYARTSEQWQNLVLEELSTKGQGVQKSPKEIKKVAFGQAEEKWWDCREEIRVLEDEQEAAGIGEVVSLADKQAAGEGAGGVGRRSCRGCYHNVSLVGIVGSVERVKVKYSADFHGCCWLANKLVYLYVTLASGPQDPPPRYISPCEDNTEQGQSPSRTLFTSPRHKEEQLRKFLLEVISFTFDLDGDKLKTVLDSSTDSTKNPSTNNSSILSEEEQEALLHLSTTINNLRHKCLKNQWLTTLRKDREYVISTVIEPASSLNTHEVYALDILSTYADHRCQPALQKYTLFNHWKRPYKNWLKNLGIGDLELQWTIASHAIIVEEIAPNDAVRQLFGEAIEEFQRVKKLKGRGLSYPRPIRKGFLDLKIALG</sequence>
<evidence type="ECO:0000313" key="4">
    <source>
        <dbReference type="Proteomes" id="UP000799770"/>
    </source>
</evidence>
<name>A0A6A5YGY0_9PLEO</name>
<dbReference type="Pfam" id="PF24681">
    <property type="entry name" value="Kelch_KLHDC2_KLHL20_DRC7"/>
    <property type="match status" value="1"/>
</dbReference>
<gene>
    <name evidence="3" type="ORF">BDV96DRAFT_638471</name>
</gene>
<dbReference type="InterPro" id="IPR025183">
    <property type="entry name" value="DUF4110"/>
</dbReference>
<accession>A0A6A5YGY0</accession>
<dbReference type="PANTHER" id="PTHR46063:SF1">
    <property type="entry name" value="KELCH DOMAIN-CONTAINING PROTEIN 4"/>
    <property type="match status" value="1"/>
</dbReference>
<dbReference type="Proteomes" id="UP000799770">
    <property type="component" value="Unassembled WGS sequence"/>
</dbReference>
<feature type="compositionally biased region" description="Acidic residues" evidence="1">
    <location>
        <begin position="442"/>
        <end position="459"/>
    </location>
</feature>
<feature type="compositionally biased region" description="Acidic residues" evidence="1">
    <location>
        <begin position="525"/>
        <end position="555"/>
    </location>
</feature>
<feature type="region of interest" description="Disordered" evidence="1">
    <location>
        <begin position="1"/>
        <end position="46"/>
    </location>
</feature>
<evidence type="ECO:0000259" key="2">
    <source>
        <dbReference type="Pfam" id="PF13422"/>
    </source>
</evidence>
<evidence type="ECO:0000313" key="3">
    <source>
        <dbReference type="EMBL" id="KAF2105964.1"/>
    </source>
</evidence>
<keyword evidence="4" id="KW-1185">Reference proteome</keyword>
<feature type="region of interest" description="Disordered" evidence="1">
    <location>
        <begin position="524"/>
        <end position="584"/>
    </location>
</feature>
<evidence type="ECO:0000256" key="1">
    <source>
        <dbReference type="SAM" id="MobiDB-lite"/>
    </source>
</evidence>
<feature type="domain" description="DUF4110" evidence="2">
    <location>
        <begin position="589"/>
        <end position="677"/>
    </location>
</feature>
<dbReference type="SUPFAM" id="SSF117281">
    <property type="entry name" value="Kelch motif"/>
    <property type="match status" value="1"/>
</dbReference>
<organism evidence="3 4">
    <name type="scientific">Lophiotrema nucula</name>
    <dbReference type="NCBI Taxonomy" id="690887"/>
    <lineage>
        <taxon>Eukaryota</taxon>
        <taxon>Fungi</taxon>
        <taxon>Dikarya</taxon>
        <taxon>Ascomycota</taxon>
        <taxon>Pezizomycotina</taxon>
        <taxon>Dothideomycetes</taxon>
        <taxon>Pleosporomycetidae</taxon>
        <taxon>Pleosporales</taxon>
        <taxon>Lophiotremataceae</taxon>
        <taxon>Lophiotrema</taxon>
    </lineage>
</organism>
<proteinExistence type="predicted"/>
<dbReference type="AlphaFoldDB" id="A0A6A5YGY0"/>
<protein>
    <recommendedName>
        <fullName evidence="2">DUF4110 domain-containing protein</fullName>
    </recommendedName>
</protein>
<dbReference type="EMBL" id="ML977368">
    <property type="protein sequence ID" value="KAF2105964.1"/>
    <property type="molecule type" value="Genomic_DNA"/>
</dbReference>
<dbReference type="Pfam" id="PF13422">
    <property type="entry name" value="DUF4110"/>
    <property type="match status" value="1"/>
</dbReference>
<dbReference type="InterPro" id="IPR052588">
    <property type="entry name" value="Kelch_domain_protein"/>
</dbReference>
<dbReference type="PANTHER" id="PTHR46063">
    <property type="entry name" value="KELCH DOMAIN-CONTAINING PROTEIN"/>
    <property type="match status" value="1"/>
</dbReference>